<feature type="region of interest" description="Disordered" evidence="1">
    <location>
        <begin position="984"/>
        <end position="1088"/>
    </location>
</feature>
<organism evidence="2 3">
    <name type="scientific">Nitzschia inconspicua</name>
    <dbReference type="NCBI Taxonomy" id="303405"/>
    <lineage>
        <taxon>Eukaryota</taxon>
        <taxon>Sar</taxon>
        <taxon>Stramenopiles</taxon>
        <taxon>Ochrophyta</taxon>
        <taxon>Bacillariophyta</taxon>
        <taxon>Bacillariophyceae</taxon>
        <taxon>Bacillariophycidae</taxon>
        <taxon>Bacillariales</taxon>
        <taxon>Bacillariaceae</taxon>
        <taxon>Nitzschia</taxon>
    </lineage>
</organism>
<dbReference type="OrthoDB" id="53708at2759"/>
<name>A0A9K3LJ17_9STRA</name>
<feature type="compositionally biased region" description="Acidic residues" evidence="1">
    <location>
        <begin position="1074"/>
        <end position="1088"/>
    </location>
</feature>
<evidence type="ECO:0000313" key="3">
    <source>
        <dbReference type="Proteomes" id="UP000693970"/>
    </source>
</evidence>
<dbReference type="EMBL" id="JAGRRH010000010">
    <property type="protein sequence ID" value="KAG7362655.1"/>
    <property type="molecule type" value="Genomic_DNA"/>
</dbReference>
<evidence type="ECO:0000313" key="2">
    <source>
        <dbReference type="EMBL" id="KAG7362655.1"/>
    </source>
</evidence>
<dbReference type="AlphaFoldDB" id="A0A9K3LJ17"/>
<gene>
    <name evidence="2" type="ORF">IV203_026015</name>
</gene>
<sequence>MTSDAMKWIPADLKAFQDCWEEITDDSQPYEVVMEDDFSQDYSAKRMCDILGHIAQRLTSLISGRGKTVNRVAVLEQLLDTSVLYKLEEYTTQMLVSLKHQPLVPFEFREFLFTRWLRSRFKVSNEVAFASLMKHVASDNFTLMERDRFIAIQSCTRGYAQAGRTASVHSNAWTQQGAMLRRMKEIEVALFERSVHALLDKENGFIVLDDELIASRAADVEQKAVSNRKRGKEGPVADCIACSMLSTCFGMRLRVKNDSSNVDRLLDSLLIPKHTECGIELAFDRGYGKLAAVLAAADRDLDVITIAGKLGSRHPYNTVEDWDAAMQKRRHRSLLTPETIRGLKAICGQWLIPSDNYLGCEVRVAKRQKPQSKTVYALALRDVFNRKEARKDLKFFVTQNHKPYTFVGVPKVQENKNDVLFSHTKASATRSCVEGMILQSAEPLTTGQRCADWFLMKSMLISGTMAGEIAQTVDLNTLRMSDEGLTNLLQDCIASWFGRHKGTAMMAAGSRNEEPTIQKLRSSVKFIQVIYDVGLLRWRNNRCIGVSPDAVCLISVAGKTQPVPCCLEIKSRLADTTVRRAESSATKHGSVVNCVFGDDTFKDCVPAENRAQVVHQALVTQFDYGLFVTSKVQGGEGSLVQVVVIEIPASIRMTHGLVLCAVATPLLGFLHGEHVVKRGVLIDDDFPPWVTVPQKAILKSRAKLYFAHLKLITMADGTVKPTQPLLLYKHSVQHRYNKQKPGLDMNTELSDRVAFNSKGSFESKYVFRMLDAILVNSWRAHQAVFDVAPWMATLAEPPTLAQVRRKLHGAETIEDYVWYTSTASLAELASLKRSNLAIPNLRDDSPAGALFMQEFQRYRENNVWPMRRGALEKFIKDPFLKRLHTASFPGCEHKSGRVHELVNKASEGARRKCILCFVSKKDVPEASRLHGRGVSSNSSFMCTTCMVCLCKKKIGGSTAKSCYEVWHERKNLALEATKQRKRLLESREQEDADAEKRRKLSANANSQKKSPSKSPGPSQDAQFQEDREQPDEDELVEEDQEDELDGDNTDEQDIEEEEIGEQYYDDVYFSSDIDSLEDSTGEEEEDSE</sequence>
<keyword evidence="3" id="KW-1185">Reference proteome</keyword>
<evidence type="ECO:0000256" key="1">
    <source>
        <dbReference type="SAM" id="MobiDB-lite"/>
    </source>
</evidence>
<protein>
    <submittedName>
        <fullName evidence="2">Uncharacterized protein</fullName>
    </submittedName>
</protein>
<reference evidence="2" key="1">
    <citation type="journal article" date="2021" name="Sci. Rep.">
        <title>Diploid genomic architecture of Nitzschia inconspicua, an elite biomass production diatom.</title>
        <authorList>
            <person name="Oliver A."/>
            <person name="Podell S."/>
            <person name="Pinowska A."/>
            <person name="Traller J.C."/>
            <person name="Smith S.R."/>
            <person name="McClure R."/>
            <person name="Beliaev A."/>
            <person name="Bohutskyi P."/>
            <person name="Hill E.A."/>
            <person name="Rabines A."/>
            <person name="Zheng H."/>
            <person name="Allen L.Z."/>
            <person name="Kuo A."/>
            <person name="Grigoriev I.V."/>
            <person name="Allen A.E."/>
            <person name="Hazlebeck D."/>
            <person name="Allen E.E."/>
        </authorList>
    </citation>
    <scope>NUCLEOTIDE SEQUENCE</scope>
    <source>
        <strain evidence="2">Hildebrandi</strain>
    </source>
</reference>
<accession>A0A9K3LJ17</accession>
<comment type="caution">
    <text evidence="2">The sequence shown here is derived from an EMBL/GenBank/DDBJ whole genome shotgun (WGS) entry which is preliminary data.</text>
</comment>
<feature type="compositionally biased region" description="Low complexity" evidence="1">
    <location>
        <begin position="1001"/>
        <end position="1019"/>
    </location>
</feature>
<feature type="compositionally biased region" description="Acidic residues" evidence="1">
    <location>
        <begin position="1028"/>
        <end position="1064"/>
    </location>
</feature>
<proteinExistence type="predicted"/>
<reference evidence="2" key="2">
    <citation type="submission" date="2021-04" db="EMBL/GenBank/DDBJ databases">
        <authorList>
            <person name="Podell S."/>
        </authorList>
    </citation>
    <scope>NUCLEOTIDE SEQUENCE</scope>
    <source>
        <strain evidence="2">Hildebrandi</strain>
    </source>
</reference>
<dbReference type="Proteomes" id="UP000693970">
    <property type="component" value="Unassembled WGS sequence"/>
</dbReference>